<evidence type="ECO:0000256" key="3">
    <source>
        <dbReference type="ARBA" id="ARBA00023125"/>
    </source>
</evidence>
<feature type="DNA-binding region" description="H-T-H motif" evidence="5">
    <location>
        <begin position="59"/>
        <end position="78"/>
    </location>
</feature>
<dbReference type="GO" id="GO:0000976">
    <property type="term" value="F:transcription cis-regulatory region binding"/>
    <property type="evidence" value="ECO:0007669"/>
    <property type="project" value="TreeGrafter"/>
</dbReference>
<feature type="compositionally biased region" description="Low complexity" evidence="6">
    <location>
        <begin position="20"/>
        <end position="36"/>
    </location>
</feature>
<dbReference type="RefSeq" id="WP_182490823.1">
    <property type="nucleotide sequence ID" value="NZ_BAAAOV010000001.1"/>
</dbReference>
<dbReference type="InterPro" id="IPR050109">
    <property type="entry name" value="HTH-type_TetR-like_transc_reg"/>
</dbReference>
<evidence type="ECO:0000256" key="1">
    <source>
        <dbReference type="ARBA" id="ARBA00022491"/>
    </source>
</evidence>
<dbReference type="Pfam" id="PF13977">
    <property type="entry name" value="TetR_C_6"/>
    <property type="match status" value="1"/>
</dbReference>
<dbReference type="SUPFAM" id="SSF48498">
    <property type="entry name" value="Tetracyclin repressor-like, C-terminal domain"/>
    <property type="match status" value="1"/>
</dbReference>
<evidence type="ECO:0000259" key="7">
    <source>
        <dbReference type="PROSITE" id="PS50977"/>
    </source>
</evidence>
<dbReference type="InterPro" id="IPR001647">
    <property type="entry name" value="HTH_TetR"/>
</dbReference>
<evidence type="ECO:0000256" key="2">
    <source>
        <dbReference type="ARBA" id="ARBA00023015"/>
    </source>
</evidence>
<dbReference type="Pfam" id="PF00440">
    <property type="entry name" value="TetR_N"/>
    <property type="match status" value="1"/>
</dbReference>
<keyword evidence="2" id="KW-0805">Transcription regulation</keyword>
<evidence type="ECO:0000256" key="6">
    <source>
        <dbReference type="SAM" id="MobiDB-lite"/>
    </source>
</evidence>
<protein>
    <submittedName>
        <fullName evidence="8">AcrR family transcriptional regulator</fullName>
    </submittedName>
</protein>
<evidence type="ECO:0000313" key="9">
    <source>
        <dbReference type="Proteomes" id="UP000585905"/>
    </source>
</evidence>
<dbReference type="GO" id="GO:0003700">
    <property type="term" value="F:DNA-binding transcription factor activity"/>
    <property type="evidence" value="ECO:0007669"/>
    <property type="project" value="TreeGrafter"/>
</dbReference>
<dbReference type="PANTHER" id="PTHR30055">
    <property type="entry name" value="HTH-TYPE TRANSCRIPTIONAL REGULATOR RUTR"/>
    <property type="match status" value="1"/>
</dbReference>
<keyword evidence="3 5" id="KW-0238">DNA-binding</keyword>
<name>A0A839E9U4_9MICO</name>
<dbReference type="EMBL" id="JACGWX010000003">
    <property type="protein sequence ID" value="MBA8848016.1"/>
    <property type="molecule type" value="Genomic_DNA"/>
</dbReference>
<keyword evidence="1" id="KW-0678">Repressor</keyword>
<keyword evidence="4" id="KW-0804">Transcription</keyword>
<dbReference type="PANTHER" id="PTHR30055:SF234">
    <property type="entry name" value="HTH-TYPE TRANSCRIPTIONAL REGULATOR BETI"/>
    <property type="match status" value="1"/>
</dbReference>
<sequence length="227" mass="23653">MSTAGEGDGEGDGRSAPIGSAPSADARPRAARTSPTERAAQLAAAAEALALEEGLDALTLRAVAARAGVASSLVAHYAPSMERLVADTFTAIVAAELAEVRAHASAVRDPAVRLRALLATLLDGSRDDVTGVWVDAWSIARRSSVLAEAVREQMIAWHAAIVDALRAAAPASMRERELDRVAAHVLAMVDGLNAHELVDYGPTVSGLELIARVVERELSLPEGALTR</sequence>
<evidence type="ECO:0000313" key="8">
    <source>
        <dbReference type="EMBL" id="MBA8848016.1"/>
    </source>
</evidence>
<dbReference type="PROSITE" id="PS50977">
    <property type="entry name" value="HTH_TETR_2"/>
    <property type="match status" value="1"/>
</dbReference>
<dbReference type="InterPro" id="IPR036271">
    <property type="entry name" value="Tet_transcr_reg_TetR-rel_C_sf"/>
</dbReference>
<dbReference type="Proteomes" id="UP000585905">
    <property type="component" value="Unassembled WGS sequence"/>
</dbReference>
<proteinExistence type="predicted"/>
<keyword evidence="9" id="KW-1185">Reference proteome</keyword>
<evidence type="ECO:0000256" key="5">
    <source>
        <dbReference type="PROSITE-ProRule" id="PRU00335"/>
    </source>
</evidence>
<organism evidence="8 9">
    <name type="scientific">Microcella alkalica</name>
    <dbReference type="NCBI Taxonomy" id="355930"/>
    <lineage>
        <taxon>Bacteria</taxon>
        <taxon>Bacillati</taxon>
        <taxon>Actinomycetota</taxon>
        <taxon>Actinomycetes</taxon>
        <taxon>Micrococcales</taxon>
        <taxon>Microbacteriaceae</taxon>
        <taxon>Microcella</taxon>
    </lineage>
</organism>
<evidence type="ECO:0000256" key="4">
    <source>
        <dbReference type="ARBA" id="ARBA00023163"/>
    </source>
</evidence>
<dbReference type="Gene3D" id="1.10.357.10">
    <property type="entry name" value="Tetracycline Repressor, domain 2"/>
    <property type="match status" value="1"/>
</dbReference>
<gene>
    <name evidence="8" type="ORF">FHX53_001608</name>
</gene>
<reference evidence="8 9" key="1">
    <citation type="submission" date="2020-07" db="EMBL/GenBank/DDBJ databases">
        <title>Sequencing the genomes of 1000 actinobacteria strains.</title>
        <authorList>
            <person name="Klenk H.-P."/>
        </authorList>
    </citation>
    <scope>NUCLEOTIDE SEQUENCE [LARGE SCALE GENOMIC DNA]</scope>
    <source>
        <strain evidence="8 9">DSM 19663</strain>
    </source>
</reference>
<dbReference type="AlphaFoldDB" id="A0A839E9U4"/>
<dbReference type="InterPro" id="IPR039538">
    <property type="entry name" value="BetI_C"/>
</dbReference>
<accession>A0A839E9U4</accession>
<dbReference type="InterPro" id="IPR009057">
    <property type="entry name" value="Homeodomain-like_sf"/>
</dbReference>
<comment type="caution">
    <text evidence="8">The sequence shown here is derived from an EMBL/GenBank/DDBJ whole genome shotgun (WGS) entry which is preliminary data.</text>
</comment>
<feature type="domain" description="HTH tetR-type" evidence="7">
    <location>
        <begin position="36"/>
        <end position="96"/>
    </location>
</feature>
<feature type="region of interest" description="Disordered" evidence="6">
    <location>
        <begin position="1"/>
        <end position="36"/>
    </location>
</feature>
<dbReference type="SUPFAM" id="SSF46689">
    <property type="entry name" value="Homeodomain-like"/>
    <property type="match status" value="1"/>
</dbReference>